<evidence type="ECO:0000256" key="1">
    <source>
        <dbReference type="ARBA" id="ARBA00023125"/>
    </source>
</evidence>
<evidence type="ECO:0000313" key="2">
    <source>
        <dbReference type="EMBL" id="HEM67471.1"/>
    </source>
</evidence>
<protein>
    <submittedName>
        <fullName evidence="2">Transposase</fullName>
    </submittedName>
</protein>
<comment type="caution">
    <text evidence="2">The sequence shown here is derived from an EMBL/GenBank/DDBJ whole genome shotgun (WGS) entry which is preliminary data.</text>
</comment>
<dbReference type="InterPro" id="IPR010095">
    <property type="entry name" value="Cas12f1-like_TNB"/>
</dbReference>
<gene>
    <name evidence="2" type="ORF">ENO26_07925</name>
</gene>
<organism evidence="2">
    <name type="scientific">Ignisphaera aggregans</name>
    <dbReference type="NCBI Taxonomy" id="334771"/>
    <lineage>
        <taxon>Archaea</taxon>
        <taxon>Thermoproteota</taxon>
        <taxon>Thermoprotei</taxon>
        <taxon>Desulfurococcales</taxon>
        <taxon>Desulfurococcaceae</taxon>
        <taxon>Ignisphaera</taxon>
    </lineage>
</organism>
<reference evidence="2" key="1">
    <citation type="journal article" date="2020" name="mSystems">
        <title>Genome- and Community-Level Interaction Insights into Carbon Utilization and Element Cycling Functions of Hydrothermarchaeota in Hydrothermal Sediment.</title>
        <authorList>
            <person name="Zhou Z."/>
            <person name="Liu Y."/>
            <person name="Xu W."/>
            <person name="Pan J."/>
            <person name="Luo Z.H."/>
            <person name="Li M."/>
        </authorList>
    </citation>
    <scope>NUCLEOTIDE SEQUENCE [LARGE SCALE GENOMIC DNA]</scope>
    <source>
        <strain evidence="2">SpSt-125</strain>
    </source>
</reference>
<proteinExistence type="predicted"/>
<keyword evidence="1" id="KW-0238">DNA-binding</keyword>
<dbReference type="EMBL" id="DSEU01000052">
    <property type="protein sequence ID" value="HEM67471.1"/>
    <property type="molecule type" value="Genomic_DNA"/>
</dbReference>
<dbReference type="GO" id="GO:0003677">
    <property type="term" value="F:DNA binding"/>
    <property type="evidence" value="ECO:0007669"/>
    <property type="project" value="UniProtKB-KW"/>
</dbReference>
<sequence>MEKLSKTLTKTVALECYANRYARMVLREIESAYREMLVEMVSYAVEHKASQSTLHKVFYKRFRERYPRLPTRVIKGAYRDAVRRAKSFRERMKRGKVYKDKPEVRRVTITYSDSQDWRLEDGVIKLRTHMGWVELRYRNHKQLCRYLYSGWRLANELRFKILGKKVVMYLSFTREFEVGYDLRNVVAVDVNENNATVALFKDGALADVYRVETSLGGIAIAYSERRKRITQGKSTKSREVKKRLKNLREKKRKLDVLRKVTKFIETLAIENRAVVVVGNINEKAKEKMERNASNKLRHRIHQWSVKKLIELLDEKPIHVVKVSERGTSSRDPFTGLRINEYKPLVIRSAVKGLKRVKVMKIVLRVAKIGGRALERDVVGAINIGLKYLNTDGSPVALGSTGAHGVWMKLVIPHRGPAPQTRLKLSTAIHKY</sequence>
<name>A0A7J2U403_9CREN</name>
<accession>A0A7J2U403</accession>
<dbReference type="AlphaFoldDB" id="A0A7J2U403"/>
<dbReference type="NCBIfam" id="TIGR01766">
    <property type="entry name" value="IS200/IS605 family accessory protein TnpB-like domain"/>
    <property type="match status" value="1"/>
</dbReference>